<dbReference type="InterPro" id="IPR013087">
    <property type="entry name" value="Znf_C2H2_type"/>
</dbReference>
<keyword evidence="3 5" id="KW-0863">Zinc-finger</keyword>
<dbReference type="GO" id="GO:0005634">
    <property type="term" value="C:nucleus"/>
    <property type="evidence" value="ECO:0007669"/>
    <property type="project" value="TreeGrafter"/>
</dbReference>
<dbReference type="GO" id="GO:0008270">
    <property type="term" value="F:zinc ion binding"/>
    <property type="evidence" value="ECO:0007669"/>
    <property type="project" value="UniProtKB-KW"/>
</dbReference>
<dbReference type="InterPro" id="IPR036236">
    <property type="entry name" value="Znf_C2H2_sf"/>
</dbReference>
<dbReference type="SMART" id="SM00355">
    <property type="entry name" value="ZnF_C2H2"/>
    <property type="match status" value="16"/>
</dbReference>
<evidence type="ECO:0000256" key="5">
    <source>
        <dbReference type="PROSITE-ProRule" id="PRU00042"/>
    </source>
</evidence>
<dbReference type="PANTHER" id="PTHR24409">
    <property type="entry name" value="ZINC FINGER PROTEIN 142"/>
    <property type="match status" value="1"/>
</dbReference>
<keyword evidence="4" id="KW-0862">Zinc</keyword>
<evidence type="ECO:0000313" key="8">
    <source>
        <dbReference type="Proteomes" id="UP001152888"/>
    </source>
</evidence>
<comment type="caution">
    <text evidence="7">The sequence shown here is derived from an EMBL/GenBank/DDBJ whole genome shotgun (WGS) entry which is preliminary data.</text>
</comment>
<dbReference type="PANTHER" id="PTHR24409:SF295">
    <property type="entry name" value="AZ2-RELATED"/>
    <property type="match status" value="1"/>
</dbReference>
<protein>
    <recommendedName>
        <fullName evidence="6">C2H2-type domain-containing protein</fullName>
    </recommendedName>
</protein>
<evidence type="ECO:0000256" key="2">
    <source>
        <dbReference type="ARBA" id="ARBA00022737"/>
    </source>
</evidence>
<feature type="domain" description="C2H2-type" evidence="6">
    <location>
        <begin position="552"/>
        <end position="575"/>
    </location>
</feature>
<dbReference type="PROSITE" id="PS00028">
    <property type="entry name" value="ZINC_FINGER_C2H2_1"/>
    <property type="match status" value="7"/>
</dbReference>
<evidence type="ECO:0000259" key="6">
    <source>
        <dbReference type="PROSITE" id="PS50157"/>
    </source>
</evidence>
<dbReference type="AlphaFoldDB" id="A0A9P0KZF9"/>
<feature type="domain" description="C2H2-type" evidence="6">
    <location>
        <begin position="326"/>
        <end position="354"/>
    </location>
</feature>
<evidence type="ECO:0000256" key="3">
    <source>
        <dbReference type="ARBA" id="ARBA00022771"/>
    </source>
</evidence>
<dbReference type="GO" id="GO:0000977">
    <property type="term" value="F:RNA polymerase II transcription regulatory region sequence-specific DNA binding"/>
    <property type="evidence" value="ECO:0007669"/>
    <property type="project" value="TreeGrafter"/>
</dbReference>
<evidence type="ECO:0000256" key="4">
    <source>
        <dbReference type="ARBA" id="ARBA00022833"/>
    </source>
</evidence>
<dbReference type="SUPFAM" id="SSF57667">
    <property type="entry name" value="beta-beta-alpha zinc fingers"/>
    <property type="match status" value="2"/>
</dbReference>
<feature type="domain" description="C2H2-type" evidence="6">
    <location>
        <begin position="525"/>
        <end position="552"/>
    </location>
</feature>
<dbReference type="EMBL" id="CAKOFQ010006940">
    <property type="protein sequence ID" value="CAH1983459.1"/>
    <property type="molecule type" value="Genomic_DNA"/>
</dbReference>
<organism evidence="7 8">
    <name type="scientific">Acanthoscelides obtectus</name>
    <name type="common">Bean weevil</name>
    <name type="synonym">Bruchus obtectus</name>
    <dbReference type="NCBI Taxonomy" id="200917"/>
    <lineage>
        <taxon>Eukaryota</taxon>
        <taxon>Metazoa</taxon>
        <taxon>Ecdysozoa</taxon>
        <taxon>Arthropoda</taxon>
        <taxon>Hexapoda</taxon>
        <taxon>Insecta</taxon>
        <taxon>Pterygota</taxon>
        <taxon>Neoptera</taxon>
        <taxon>Endopterygota</taxon>
        <taxon>Coleoptera</taxon>
        <taxon>Polyphaga</taxon>
        <taxon>Cucujiformia</taxon>
        <taxon>Chrysomeloidea</taxon>
        <taxon>Chrysomelidae</taxon>
        <taxon>Bruchinae</taxon>
        <taxon>Bruchini</taxon>
        <taxon>Acanthoscelides</taxon>
    </lineage>
</organism>
<dbReference type="GO" id="GO:0000981">
    <property type="term" value="F:DNA-binding transcription factor activity, RNA polymerase II-specific"/>
    <property type="evidence" value="ECO:0007669"/>
    <property type="project" value="TreeGrafter"/>
</dbReference>
<dbReference type="OrthoDB" id="6781499at2759"/>
<reference evidence="7" key="1">
    <citation type="submission" date="2022-03" db="EMBL/GenBank/DDBJ databases">
        <authorList>
            <person name="Sayadi A."/>
        </authorList>
    </citation>
    <scope>NUCLEOTIDE SEQUENCE</scope>
</reference>
<evidence type="ECO:0000256" key="1">
    <source>
        <dbReference type="ARBA" id="ARBA00022723"/>
    </source>
</evidence>
<feature type="domain" description="C2H2-type" evidence="6">
    <location>
        <begin position="463"/>
        <end position="490"/>
    </location>
</feature>
<name>A0A9P0KZF9_ACAOB</name>
<keyword evidence="1" id="KW-0479">Metal-binding</keyword>
<accession>A0A9P0KZF9</accession>
<evidence type="ECO:0000313" key="7">
    <source>
        <dbReference type="EMBL" id="CAH1983459.1"/>
    </source>
</evidence>
<dbReference type="Gene3D" id="3.30.160.60">
    <property type="entry name" value="Classic Zinc Finger"/>
    <property type="match status" value="7"/>
</dbReference>
<feature type="domain" description="C2H2-type" evidence="6">
    <location>
        <begin position="587"/>
        <end position="614"/>
    </location>
</feature>
<sequence>MEHQLIVEVKSEKPDTETTVDNTNFDNSDTLMLKEEFNIKSEYDEESKWDRIKVEEKLLPAIEADWTADTVDQIKMEFQEPEKLEECSTYFENTDAVGLNEEFDIKIEGYQSDGRDSGSDSVRDERCDGIDQAKMENRFVVKSEKPELKPNVNSIMFESVDTLMPNEGVDIKSEYHENALSDLTWHSIKIEEKLEPGIEADWSADSFGQMKMELQESEEKPHMSITHFENMDALGLNEEFDIKTESDQSDRVVSAYDSAQIRKKGKRKQKYSQIEKGKKMFSCYICNYMSHHKQDLIVHSKSNCHLGSSLKESRSASRKRYRINKFFCGKCNEVFKNKTVLDNHVVKRHIGFAASVSSKLHECTICNFKTVYKSHLTRHTLIHSSFSDLYICKHCKTSFKKKQSLFDHILKKHPDFRGTVSGKIYECMHCDFKKTSRTDFIKHMAKHNTKKTLRLEKHSEFALACTHCEYKTTHATELAEHLTKHTGDTLSCTKCDGSFLRKQSLYHHILQKHPEIAASVSSKIHECTRCEYKTTYSHYIASHMMKHSGAKYPCMKCNSSFLSKHSLDNHILQRHPEITASVTHKIHECTHCEYKTTRARDLAGHNMKHTGVRYTCATCDASFTTKLWLDNHILQRHPECTASGSRKIHECTHCEYKSLQKKQLSIHMMKHAATKLTCPKCVASFTTKLWLDNHLLQKHPECTDSVSHKICECTHCEYKTTFAHCLAAHITKHTGAKLTCTKCDASFAFKQSLGDHILQKHPELTASVSSKVHECKHCQYKTTQKSKFTDHARKHIQP</sequence>
<gene>
    <name evidence="7" type="ORF">ACAOBT_LOCUS15555</name>
</gene>
<dbReference type="Proteomes" id="UP001152888">
    <property type="component" value="Unassembled WGS sequence"/>
</dbReference>
<keyword evidence="8" id="KW-1185">Reference proteome</keyword>
<keyword evidence="2" id="KW-0677">Repeat</keyword>
<dbReference type="PROSITE" id="PS50157">
    <property type="entry name" value="ZINC_FINGER_C2H2_2"/>
    <property type="match status" value="6"/>
</dbReference>
<proteinExistence type="predicted"/>
<feature type="domain" description="C2H2-type" evidence="6">
    <location>
        <begin position="390"/>
        <end position="418"/>
    </location>
</feature>